<evidence type="ECO:0000256" key="1">
    <source>
        <dbReference type="ARBA" id="ARBA00022614"/>
    </source>
</evidence>
<sequence length="277" mass="30762">MRPSSVSAVLEKLIRGLCLGDFPCRQNTQAASLRELAVRAPRRLSADFVYAFFTTLRIPEKDLRCDTVLHRKVLELRSNRLGCLEGLLGRPLPCLQYLGLAANPLGSCHDAAHFTGTHWPQLVCLDLGDCEFQEQRALLDALSTLPRLRTLVLEGNPLALAAWYPGLALDRLPQLLCLDSTWISPQDRDSFRGLAHRSGLWTFYHHRLISATRTHILHIGSFFLPREGLSLDSASVSVSVGSLKGIPDPLVGNNAADCPRSSYNYHVTFDFFSPQTS</sequence>
<dbReference type="EMBL" id="CAAE01014999">
    <property type="protein sequence ID" value="CAG08440.1"/>
    <property type="molecule type" value="Genomic_DNA"/>
</dbReference>
<keyword evidence="2" id="KW-0677">Repeat</keyword>
<reference evidence="3" key="2">
    <citation type="submission" date="2004-02" db="EMBL/GenBank/DDBJ databases">
        <authorList>
            <consortium name="Genoscope"/>
            <consortium name="Whitehead Institute Centre for Genome Research"/>
        </authorList>
    </citation>
    <scope>NUCLEOTIDE SEQUENCE</scope>
</reference>
<dbReference type="PANTHER" id="PTHR45973">
    <property type="entry name" value="PROTEIN PHOSPHATASE 1 REGULATORY SUBUNIT SDS22-RELATED"/>
    <property type="match status" value="1"/>
</dbReference>
<dbReference type="InterPro" id="IPR050576">
    <property type="entry name" value="Cilia_flagella_integrity"/>
</dbReference>
<dbReference type="OrthoDB" id="433501at2759"/>
<dbReference type="AlphaFoldDB" id="Q4RT42"/>
<organism evidence="3">
    <name type="scientific">Tetraodon nigroviridis</name>
    <name type="common">Spotted green pufferfish</name>
    <name type="synonym">Chelonodon nigroviridis</name>
    <dbReference type="NCBI Taxonomy" id="99883"/>
    <lineage>
        <taxon>Eukaryota</taxon>
        <taxon>Metazoa</taxon>
        <taxon>Chordata</taxon>
        <taxon>Craniata</taxon>
        <taxon>Vertebrata</taxon>
        <taxon>Euteleostomi</taxon>
        <taxon>Actinopterygii</taxon>
        <taxon>Neopterygii</taxon>
        <taxon>Teleostei</taxon>
        <taxon>Neoteleostei</taxon>
        <taxon>Acanthomorphata</taxon>
        <taxon>Eupercaria</taxon>
        <taxon>Tetraodontiformes</taxon>
        <taxon>Tetradontoidea</taxon>
        <taxon>Tetraodontidae</taxon>
        <taxon>Tetraodon</taxon>
    </lineage>
</organism>
<evidence type="ECO:0000313" key="3">
    <source>
        <dbReference type="EMBL" id="CAG08440.1"/>
    </source>
</evidence>
<dbReference type="PANTHER" id="PTHR45973:SF35">
    <property type="entry name" value="LEUCINE-RICH REPEAT-CONTAINING PROTEIN 43"/>
    <property type="match status" value="1"/>
</dbReference>
<feature type="non-terminal residue" evidence="3">
    <location>
        <position position="277"/>
    </location>
</feature>
<dbReference type="InterPro" id="IPR032675">
    <property type="entry name" value="LRR_dom_sf"/>
</dbReference>
<proteinExistence type="predicted"/>
<gene>
    <name evidence="3" type="ORF">GSTENG00029425001</name>
</gene>
<reference evidence="3" key="1">
    <citation type="journal article" date="2004" name="Nature">
        <title>Genome duplication in the teleost fish Tetraodon nigroviridis reveals the early vertebrate proto-karyotype.</title>
        <authorList>
            <person name="Jaillon O."/>
            <person name="Aury J.-M."/>
            <person name="Brunet F."/>
            <person name="Petit J.-L."/>
            <person name="Stange-Thomann N."/>
            <person name="Mauceli E."/>
            <person name="Bouneau L."/>
            <person name="Fischer C."/>
            <person name="Ozouf-Costaz C."/>
            <person name="Bernot A."/>
            <person name="Nicaud S."/>
            <person name="Jaffe D."/>
            <person name="Fisher S."/>
            <person name="Lutfalla G."/>
            <person name="Dossat C."/>
            <person name="Segurens B."/>
            <person name="Dasilva C."/>
            <person name="Salanoubat M."/>
            <person name="Levy M."/>
            <person name="Boudet N."/>
            <person name="Castellano S."/>
            <person name="Anthouard V."/>
            <person name="Jubin C."/>
            <person name="Castelli V."/>
            <person name="Katinka M."/>
            <person name="Vacherie B."/>
            <person name="Biemont C."/>
            <person name="Skalli Z."/>
            <person name="Cattolico L."/>
            <person name="Poulain J."/>
            <person name="De Berardinis V."/>
            <person name="Cruaud C."/>
            <person name="Duprat S."/>
            <person name="Brottier P."/>
            <person name="Coutanceau J.-P."/>
            <person name="Gouzy J."/>
            <person name="Parra G."/>
            <person name="Lardier G."/>
            <person name="Chapple C."/>
            <person name="McKernan K.J."/>
            <person name="McEwan P."/>
            <person name="Bosak S."/>
            <person name="Kellis M."/>
            <person name="Volff J.-N."/>
            <person name="Guigo R."/>
            <person name="Zody M.C."/>
            <person name="Mesirov J."/>
            <person name="Lindblad-Toh K."/>
            <person name="Birren B."/>
            <person name="Nusbaum C."/>
            <person name="Kahn D."/>
            <person name="Robinson-Rechavi M."/>
            <person name="Laudet V."/>
            <person name="Schachter V."/>
            <person name="Quetier F."/>
            <person name="Saurin W."/>
            <person name="Scarpelli C."/>
            <person name="Wincker P."/>
            <person name="Lander E.S."/>
            <person name="Weissenbach J."/>
            <person name="Roest Crollius H."/>
        </authorList>
    </citation>
    <scope>NUCLEOTIDE SEQUENCE [LARGE SCALE GENOMIC DNA]</scope>
</reference>
<accession>Q4RT42</accession>
<dbReference type="KEGG" id="tng:GSTEN00029425G001"/>
<comment type="caution">
    <text evidence="3">The sequence shown here is derived from an EMBL/GenBank/DDBJ whole genome shotgun (WGS) entry which is preliminary data.</text>
</comment>
<protein>
    <submittedName>
        <fullName evidence="3">(spotted green pufferfish) hypothetical protein</fullName>
    </submittedName>
</protein>
<name>Q4RT42_TETNG</name>
<keyword evidence="1" id="KW-0433">Leucine-rich repeat</keyword>
<evidence type="ECO:0000256" key="2">
    <source>
        <dbReference type="ARBA" id="ARBA00022737"/>
    </source>
</evidence>
<dbReference type="Gene3D" id="3.80.10.10">
    <property type="entry name" value="Ribonuclease Inhibitor"/>
    <property type="match status" value="1"/>
</dbReference>
<dbReference type="SUPFAM" id="SSF52058">
    <property type="entry name" value="L domain-like"/>
    <property type="match status" value="1"/>
</dbReference>